<accession>A0A2S7UF91</accession>
<reference evidence="2 3" key="1">
    <citation type="submission" date="2017-01" db="EMBL/GenBank/DDBJ databases">
        <title>Trade-off between light-utilization and light-protection in marine flavobacteria.</title>
        <authorList>
            <person name="Kumagai Y."/>
            <person name="Yoshizawa S."/>
            <person name="Kogure K."/>
            <person name="Iwasaki W."/>
        </authorList>
    </citation>
    <scope>NUCLEOTIDE SEQUENCE [LARGE SCALE GENOMIC DNA]</scope>
    <source>
        <strain evidence="2 3">KCTC 32109</strain>
    </source>
</reference>
<proteinExistence type="predicted"/>
<name>A0A2S7UF91_9FLAO</name>
<evidence type="ECO:0000256" key="1">
    <source>
        <dbReference type="SAM" id="SignalP"/>
    </source>
</evidence>
<gene>
    <name evidence="2" type="ORF">BST92_13930</name>
</gene>
<dbReference type="Proteomes" id="UP000239747">
    <property type="component" value="Unassembled WGS sequence"/>
</dbReference>
<evidence type="ECO:0000313" key="2">
    <source>
        <dbReference type="EMBL" id="PQJ32953.1"/>
    </source>
</evidence>
<comment type="caution">
    <text evidence="2">The sequence shown here is derived from an EMBL/GenBank/DDBJ whole genome shotgun (WGS) entry which is preliminary data.</text>
</comment>
<protein>
    <submittedName>
        <fullName evidence="2">Uncharacterized protein</fullName>
    </submittedName>
</protein>
<evidence type="ECO:0000313" key="3">
    <source>
        <dbReference type="Proteomes" id="UP000239747"/>
    </source>
</evidence>
<dbReference type="EMBL" id="MTPW01000001">
    <property type="protein sequence ID" value="PQJ32953.1"/>
    <property type="molecule type" value="Genomic_DNA"/>
</dbReference>
<keyword evidence="3" id="KW-1185">Reference proteome</keyword>
<dbReference type="OrthoDB" id="1396884at2"/>
<dbReference type="RefSeq" id="WP_105072014.1">
    <property type="nucleotide sequence ID" value="NZ_MTPW01000001.1"/>
</dbReference>
<feature type="chain" id="PRO_5015633994" evidence="1">
    <location>
        <begin position="20"/>
        <end position="217"/>
    </location>
</feature>
<sequence>MKKVIVLVIIVLSSAFAKAQISPNSLLGLPRYSTVEINSITGVELGTLVYDSDLNRVLEYTNNGWEEILVSGSVESVGVVEINAAGDYTISGLNFTPTSVTFHAYANVETTNLNSDNGTRDNETGIGNSFGSMTGFARDDNGTIVQQVIYVGGSGNSINDISRFASSNHCIGVRYGNQNGISLGLLTARVTSFTTNGFIINVDSYIDGLVVIYEAHR</sequence>
<keyword evidence="1" id="KW-0732">Signal</keyword>
<dbReference type="AlphaFoldDB" id="A0A2S7UF91"/>
<organism evidence="2 3">
    <name type="scientific">Nonlabens arenilitoris</name>
    <dbReference type="NCBI Taxonomy" id="1217969"/>
    <lineage>
        <taxon>Bacteria</taxon>
        <taxon>Pseudomonadati</taxon>
        <taxon>Bacteroidota</taxon>
        <taxon>Flavobacteriia</taxon>
        <taxon>Flavobacteriales</taxon>
        <taxon>Flavobacteriaceae</taxon>
        <taxon>Nonlabens</taxon>
    </lineage>
</organism>
<feature type="signal peptide" evidence="1">
    <location>
        <begin position="1"/>
        <end position="19"/>
    </location>
</feature>